<feature type="transmembrane region" description="Helical" evidence="2">
    <location>
        <begin position="132"/>
        <end position="150"/>
    </location>
</feature>
<feature type="transmembrane region" description="Helical" evidence="2">
    <location>
        <begin position="584"/>
        <end position="607"/>
    </location>
</feature>
<evidence type="ECO:0000256" key="1">
    <source>
        <dbReference type="SAM" id="MobiDB-lite"/>
    </source>
</evidence>
<reference evidence="3 4" key="1">
    <citation type="submission" date="2019-07" db="EMBL/GenBank/DDBJ databases">
        <title>Microbispora hainanensis DSM 45428.</title>
        <authorList>
            <person name="Thawai C."/>
        </authorList>
    </citation>
    <scope>NUCLEOTIDE SEQUENCE [LARGE SCALE GENOMIC DNA]</scope>
    <source>
        <strain evidence="3 4">DSM 45428</strain>
    </source>
</reference>
<dbReference type="EMBL" id="VIRM01000027">
    <property type="protein sequence ID" value="TQS18993.1"/>
    <property type="molecule type" value="Genomic_DNA"/>
</dbReference>
<feature type="transmembrane region" description="Helical" evidence="2">
    <location>
        <begin position="453"/>
        <end position="473"/>
    </location>
</feature>
<feature type="transmembrane region" description="Helical" evidence="2">
    <location>
        <begin position="198"/>
        <end position="216"/>
    </location>
</feature>
<comment type="caution">
    <text evidence="3">The sequence shown here is derived from an EMBL/GenBank/DDBJ whole genome shotgun (WGS) entry which is preliminary data.</text>
</comment>
<feature type="transmembrane region" description="Helical" evidence="2">
    <location>
        <begin position="553"/>
        <end position="572"/>
    </location>
</feature>
<organism evidence="3 4">
    <name type="scientific">Microbispora hainanensis</name>
    <dbReference type="NCBI Taxonomy" id="568844"/>
    <lineage>
        <taxon>Bacteria</taxon>
        <taxon>Bacillati</taxon>
        <taxon>Actinomycetota</taxon>
        <taxon>Actinomycetes</taxon>
        <taxon>Streptosporangiales</taxon>
        <taxon>Streptosporangiaceae</taxon>
        <taxon>Microbispora</taxon>
    </lineage>
</organism>
<feature type="transmembrane region" description="Helical" evidence="2">
    <location>
        <begin position="90"/>
        <end position="112"/>
    </location>
</feature>
<accession>A0A544YQE3</accession>
<feature type="transmembrane region" description="Helical" evidence="2">
    <location>
        <begin position="46"/>
        <end position="65"/>
    </location>
</feature>
<dbReference type="Proteomes" id="UP000316541">
    <property type="component" value="Unassembled WGS sequence"/>
</dbReference>
<feature type="transmembrane region" description="Helical" evidence="2">
    <location>
        <begin position="619"/>
        <end position="637"/>
    </location>
</feature>
<feature type="region of interest" description="Disordered" evidence="1">
    <location>
        <begin position="383"/>
        <end position="423"/>
    </location>
</feature>
<keyword evidence="2" id="KW-0812">Transmembrane</keyword>
<evidence type="ECO:0000313" key="3">
    <source>
        <dbReference type="EMBL" id="TQS18993.1"/>
    </source>
</evidence>
<sequence length="671" mass="70761">MSLAGLEAVRLLRNPLVWGAAVLMVALRVWQTWSRAPAWPEVTIDTAYGCLLVGAGALLAANLAANRERRHGMPETIGALPVRAPARTRALLVAAPVIAAATACAATAVHLVSLLPAHPAGRFDPWESLTGPVAAALCGVLGVAVGRWLPGPAAGPIVLFAVATPVELSRSGGSWAALLPVILHHDLPVEINPRPSGAHLVYLLVLIPLVAALGMARFGPRPRRVLAALAGLAVAVPTGAAATAGTHEAVPQERLARWSTAETQRCRDVEGVRYCAYPGYEAWIPLWARAVRPVVAAVPPARRAGVPEIRQRIGGVSNGQGRETMSLRHLRSCGHARMRRMGTGAHARRPVAGRPGRAGTCRRLVLGTDEGLRAARRRAPLPVRRAPARAPGRQVAGVGPLGDAHGSEDHGRAGASAARPHPRPRRREGLLMICTAPILVRPLLRAVDWAPLAWTWLASTAVVVIAALTRGAVVSCDAVVLSRLSAGAMGATAGFALVDPMAYGTLATPVPRWLRMWLRTALAAGAALAAWGTTLALIVVFLPQDSPLLAGDLALEAAACVLTGLSGAAVAVRLRPRHGRSAALAGTAAQFALLAVTLFLTAELWLWPLQDDPQWPVAHRLWLVLLPLPVACLALAHGNPAKKWSHRVMAFFVRFSLGDPYARTKSSLLRE</sequence>
<dbReference type="AlphaFoldDB" id="A0A544YQE3"/>
<feature type="transmembrane region" description="Helical" evidence="2">
    <location>
        <begin position="12"/>
        <end position="31"/>
    </location>
</feature>
<evidence type="ECO:0000256" key="2">
    <source>
        <dbReference type="SAM" id="Phobius"/>
    </source>
</evidence>
<protein>
    <submittedName>
        <fullName evidence="3">Uncharacterized protein</fullName>
    </submittedName>
</protein>
<feature type="compositionally biased region" description="Low complexity" evidence="1">
    <location>
        <begin position="383"/>
        <end position="396"/>
    </location>
</feature>
<feature type="transmembrane region" description="Helical" evidence="2">
    <location>
        <begin position="157"/>
        <end position="178"/>
    </location>
</feature>
<name>A0A544YQE3_9ACTN</name>
<keyword evidence="2" id="KW-1133">Transmembrane helix</keyword>
<feature type="transmembrane region" description="Helical" evidence="2">
    <location>
        <begin position="521"/>
        <end position="541"/>
    </location>
</feature>
<proteinExistence type="predicted"/>
<keyword evidence="2" id="KW-0472">Membrane</keyword>
<dbReference type="RefSeq" id="WP_142620708.1">
    <property type="nucleotide sequence ID" value="NZ_VIRM01000027.1"/>
</dbReference>
<evidence type="ECO:0000313" key="4">
    <source>
        <dbReference type="Proteomes" id="UP000316541"/>
    </source>
</evidence>
<gene>
    <name evidence="3" type="ORF">FLX08_21640</name>
</gene>